<feature type="compositionally biased region" description="Basic and acidic residues" evidence="1">
    <location>
        <begin position="36"/>
        <end position="47"/>
    </location>
</feature>
<keyword evidence="3" id="KW-1185">Reference proteome</keyword>
<feature type="region of interest" description="Disordered" evidence="1">
    <location>
        <begin position="70"/>
        <end position="96"/>
    </location>
</feature>
<name>E2BLY8_HARSA</name>
<reference evidence="2 3" key="1">
    <citation type="journal article" date="2010" name="Science">
        <title>Genomic comparison of the ants Camponotus floridanus and Harpegnathos saltator.</title>
        <authorList>
            <person name="Bonasio R."/>
            <person name="Zhang G."/>
            <person name="Ye C."/>
            <person name="Mutti N.S."/>
            <person name="Fang X."/>
            <person name="Qin N."/>
            <person name="Donahue G."/>
            <person name="Yang P."/>
            <person name="Li Q."/>
            <person name="Li C."/>
            <person name="Zhang P."/>
            <person name="Huang Z."/>
            <person name="Berger S.L."/>
            <person name="Reinberg D."/>
            <person name="Wang J."/>
            <person name="Liebig J."/>
        </authorList>
    </citation>
    <scope>NUCLEOTIDE SEQUENCE [LARGE SCALE GENOMIC DNA]</scope>
    <source>
        <strain evidence="2 3">R22 G/1</strain>
    </source>
</reference>
<gene>
    <name evidence="2" type="ORF">EAI_06822</name>
</gene>
<feature type="compositionally biased region" description="Low complexity" evidence="1">
    <location>
        <begin position="18"/>
        <end position="30"/>
    </location>
</feature>
<dbReference type="InParanoid" id="E2BLY8"/>
<evidence type="ECO:0000256" key="1">
    <source>
        <dbReference type="SAM" id="MobiDB-lite"/>
    </source>
</evidence>
<dbReference type="EMBL" id="GL449076">
    <property type="protein sequence ID" value="EFN83291.1"/>
    <property type="molecule type" value="Genomic_DNA"/>
</dbReference>
<sequence length="96" mass="9677">MGAKEAGVIQPPPPTDKVGPAVGGASAAPTVPDPPPAERPEGVSEAEAKMEVEASVSLLAEAWWEEWGAMSTSSSPHPLPHPRPMGSAGAVVASQC</sequence>
<dbReference type="Proteomes" id="UP000008237">
    <property type="component" value="Unassembled WGS sequence"/>
</dbReference>
<evidence type="ECO:0000313" key="3">
    <source>
        <dbReference type="Proteomes" id="UP000008237"/>
    </source>
</evidence>
<feature type="region of interest" description="Disordered" evidence="1">
    <location>
        <begin position="1"/>
        <end position="47"/>
    </location>
</feature>
<organism evidence="3">
    <name type="scientific">Harpegnathos saltator</name>
    <name type="common">Jerdon's jumping ant</name>
    <dbReference type="NCBI Taxonomy" id="610380"/>
    <lineage>
        <taxon>Eukaryota</taxon>
        <taxon>Metazoa</taxon>
        <taxon>Ecdysozoa</taxon>
        <taxon>Arthropoda</taxon>
        <taxon>Hexapoda</taxon>
        <taxon>Insecta</taxon>
        <taxon>Pterygota</taxon>
        <taxon>Neoptera</taxon>
        <taxon>Endopterygota</taxon>
        <taxon>Hymenoptera</taxon>
        <taxon>Apocrita</taxon>
        <taxon>Aculeata</taxon>
        <taxon>Formicoidea</taxon>
        <taxon>Formicidae</taxon>
        <taxon>Ponerinae</taxon>
        <taxon>Ponerini</taxon>
        <taxon>Harpegnathos</taxon>
    </lineage>
</organism>
<dbReference type="AlphaFoldDB" id="E2BLY8"/>
<accession>E2BLY8</accession>
<protein>
    <submittedName>
        <fullName evidence="2">Uncharacterized protein</fullName>
    </submittedName>
</protein>
<proteinExistence type="predicted"/>
<evidence type="ECO:0000313" key="2">
    <source>
        <dbReference type="EMBL" id="EFN83291.1"/>
    </source>
</evidence>